<keyword evidence="4" id="KW-1003">Cell membrane</keyword>
<dbReference type="PANTHER" id="PTHR42929:SF1">
    <property type="entry name" value="INNER MEMBRANE ABC TRANSPORTER PERMEASE PROTEIN YDCU-RELATED"/>
    <property type="match status" value="1"/>
</dbReference>
<dbReference type="AlphaFoldDB" id="A0AAX1TQV2"/>
<accession>A0AAX1TQV2</accession>
<dbReference type="PROSITE" id="PS50928">
    <property type="entry name" value="ABC_TM1"/>
    <property type="match status" value="1"/>
</dbReference>
<dbReference type="PANTHER" id="PTHR42929">
    <property type="entry name" value="INNER MEMBRANE ABC TRANSPORTER PERMEASE PROTEIN YDCU-RELATED-RELATED"/>
    <property type="match status" value="1"/>
</dbReference>
<evidence type="ECO:0000313" key="11">
    <source>
        <dbReference type="Proteomes" id="UP000249008"/>
    </source>
</evidence>
<evidence type="ECO:0000313" key="10">
    <source>
        <dbReference type="EMBL" id="SQJ00583.1"/>
    </source>
</evidence>
<feature type="transmembrane region" description="Helical" evidence="8">
    <location>
        <begin position="98"/>
        <end position="123"/>
    </location>
</feature>
<evidence type="ECO:0000256" key="2">
    <source>
        <dbReference type="ARBA" id="ARBA00007069"/>
    </source>
</evidence>
<proteinExistence type="inferred from homology"/>
<keyword evidence="5 8" id="KW-0812">Transmembrane</keyword>
<comment type="similarity">
    <text evidence="2">Belongs to the binding-protein-dependent transport system permease family. CysTW subfamily.</text>
</comment>
<dbReference type="InterPro" id="IPR035906">
    <property type="entry name" value="MetI-like_sf"/>
</dbReference>
<feature type="transmembrane region" description="Helical" evidence="8">
    <location>
        <begin position="12"/>
        <end position="35"/>
    </location>
</feature>
<feature type="domain" description="ABC transmembrane type-1" evidence="9">
    <location>
        <begin position="64"/>
        <end position="268"/>
    </location>
</feature>
<feature type="transmembrane region" description="Helical" evidence="8">
    <location>
        <begin position="143"/>
        <end position="170"/>
    </location>
</feature>
<name>A0AAX1TQV2_9FUSO</name>
<keyword evidence="7 8" id="KW-0472">Membrane</keyword>
<evidence type="ECO:0000259" key="9">
    <source>
        <dbReference type="PROSITE" id="PS50928"/>
    </source>
</evidence>
<dbReference type="Gene3D" id="1.10.3720.10">
    <property type="entry name" value="MetI-like"/>
    <property type="match status" value="1"/>
</dbReference>
<keyword evidence="3 8" id="KW-0813">Transport</keyword>
<dbReference type="SUPFAM" id="SSF161098">
    <property type="entry name" value="MetI-like"/>
    <property type="match status" value="1"/>
</dbReference>
<feature type="transmembrane region" description="Helical" evidence="8">
    <location>
        <begin position="249"/>
        <end position="269"/>
    </location>
</feature>
<dbReference type="InterPro" id="IPR000515">
    <property type="entry name" value="MetI-like"/>
</dbReference>
<evidence type="ECO:0000256" key="5">
    <source>
        <dbReference type="ARBA" id="ARBA00022692"/>
    </source>
</evidence>
<gene>
    <name evidence="10" type="primary">potB</name>
    <name evidence="10" type="ORF">NCTC12112_00875</name>
</gene>
<sequence>MKKNKLGTLYTLPITIWLIIFFMIPMVIVLAYAFLKKGTYGGVELEFSTASFYIFTDKVFLTILLKTIYISVMVTIFTVLLSIPTSYYIARSKYKKELLFLVIVPFWTNFLIRIYAWIALLGNNGFLNSILMKLGIINEPLQFLYNTGAVIVISVYTSLPFAILPLYAVIEKFDFSLMEAARDLGATNGQAFFKIFMPNIKPGIVTAVLFTFIPTLGSYAVPKLVGGTQATMLGNIIAQHLTVTRNWPLASTISGALILVTSIVILIFMKLSNRKMKLDEGVDENE</sequence>
<organism evidence="10 11">
    <name type="scientific">Fusobacterium ulcerans</name>
    <dbReference type="NCBI Taxonomy" id="861"/>
    <lineage>
        <taxon>Bacteria</taxon>
        <taxon>Fusobacteriati</taxon>
        <taxon>Fusobacteriota</taxon>
        <taxon>Fusobacteriia</taxon>
        <taxon>Fusobacteriales</taxon>
        <taxon>Fusobacteriaceae</taxon>
        <taxon>Fusobacterium</taxon>
    </lineage>
</organism>
<reference evidence="10 11" key="1">
    <citation type="submission" date="2018-06" db="EMBL/GenBank/DDBJ databases">
        <authorList>
            <consortium name="Pathogen Informatics"/>
            <person name="Doyle S."/>
        </authorList>
    </citation>
    <scope>NUCLEOTIDE SEQUENCE [LARGE SCALE GENOMIC DNA]</scope>
    <source>
        <strain evidence="10 11">NCTC12112</strain>
    </source>
</reference>
<evidence type="ECO:0000256" key="7">
    <source>
        <dbReference type="ARBA" id="ARBA00023136"/>
    </source>
</evidence>
<keyword evidence="6 8" id="KW-1133">Transmembrane helix</keyword>
<evidence type="ECO:0000256" key="1">
    <source>
        <dbReference type="ARBA" id="ARBA00004651"/>
    </source>
</evidence>
<protein>
    <submittedName>
        <fullName evidence="10">Spermidine/putrescine transport system permease protein PotB</fullName>
    </submittedName>
</protein>
<dbReference type="EMBL" id="LS483487">
    <property type="protein sequence ID" value="SQJ00583.1"/>
    <property type="molecule type" value="Genomic_DNA"/>
</dbReference>
<dbReference type="GO" id="GO:0055085">
    <property type="term" value="P:transmembrane transport"/>
    <property type="evidence" value="ECO:0007669"/>
    <property type="project" value="InterPro"/>
</dbReference>
<dbReference type="Proteomes" id="UP000249008">
    <property type="component" value="Chromosome 1"/>
</dbReference>
<dbReference type="CDD" id="cd06261">
    <property type="entry name" value="TM_PBP2"/>
    <property type="match status" value="1"/>
</dbReference>
<evidence type="ECO:0000256" key="3">
    <source>
        <dbReference type="ARBA" id="ARBA00022448"/>
    </source>
</evidence>
<feature type="transmembrane region" description="Helical" evidence="8">
    <location>
        <begin position="68"/>
        <end position="89"/>
    </location>
</feature>
<dbReference type="KEGG" id="ful:C4N20_11585"/>
<evidence type="ECO:0000256" key="8">
    <source>
        <dbReference type="RuleBase" id="RU363032"/>
    </source>
</evidence>
<comment type="subcellular location">
    <subcellularLocation>
        <location evidence="1 8">Cell membrane</location>
        <topology evidence="1 8">Multi-pass membrane protein</topology>
    </subcellularLocation>
</comment>
<evidence type="ECO:0000256" key="4">
    <source>
        <dbReference type="ARBA" id="ARBA00022475"/>
    </source>
</evidence>
<dbReference type="GO" id="GO:0005886">
    <property type="term" value="C:plasma membrane"/>
    <property type="evidence" value="ECO:0007669"/>
    <property type="project" value="UniProtKB-SubCell"/>
</dbReference>
<dbReference type="Pfam" id="PF00528">
    <property type="entry name" value="BPD_transp_1"/>
    <property type="match status" value="1"/>
</dbReference>
<evidence type="ECO:0000256" key="6">
    <source>
        <dbReference type="ARBA" id="ARBA00022989"/>
    </source>
</evidence>